<feature type="transmembrane region" description="Helical" evidence="2">
    <location>
        <begin position="162"/>
        <end position="186"/>
    </location>
</feature>
<evidence type="ECO:0000313" key="4">
    <source>
        <dbReference type="Proteomes" id="UP000019678"/>
    </source>
</evidence>
<feature type="transmembrane region" description="Helical" evidence="2">
    <location>
        <begin position="198"/>
        <end position="222"/>
    </location>
</feature>
<organism evidence="3 4">
    <name type="scientific">Chondromyces apiculatus DSM 436</name>
    <dbReference type="NCBI Taxonomy" id="1192034"/>
    <lineage>
        <taxon>Bacteria</taxon>
        <taxon>Pseudomonadati</taxon>
        <taxon>Myxococcota</taxon>
        <taxon>Polyangia</taxon>
        <taxon>Polyangiales</taxon>
        <taxon>Polyangiaceae</taxon>
        <taxon>Chondromyces</taxon>
    </lineage>
</organism>
<sequence length="226" mass="22223">MSPYKHSPALQTPALRIPALLAGATLMSAVVFAPRASSAEPTTVAQVAPAAASSPAPTASPPSGPDVAVPAPVTRPPEASTGQAGAAPAGAPPPPGYWVPHGYGVPPWAYPPPPGQGAWVGAPYEKVAPPLRFDSAAEIPPEDTGEFAPAERRVNTGKAGKILVGVGLGIAALSGLMAAVGAAGMQRGGGDVRAYGEALTMVGVGGMALGGVSVVVGIPLWVASPR</sequence>
<keyword evidence="4" id="KW-1185">Reference proteome</keyword>
<name>A0A017TFD1_9BACT</name>
<dbReference type="EMBL" id="ASRX01000010">
    <property type="protein sequence ID" value="EYF07520.1"/>
    <property type="molecule type" value="Genomic_DNA"/>
</dbReference>
<protein>
    <submittedName>
        <fullName evidence="3">Uncharacterized protein</fullName>
    </submittedName>
</protein>
<keyword evidence="2" id="KW-0812">Transmembrane</keyword>
<evidence type="ECO:0000313" key="3">
    <source>
        <dbReference type="EMBL" id="EYF07520.1"/>
    </source>
</evidence>
<dbReference type="Proteomes" id="UP000019678">
    <property type="component" value="Unassembled WGS sequence"/>
</dbReference>
<gene>
    <name evidence="3" type="ORF">CAP_0273</name>
</gene>
<proteinExistence type="predicted"/>
<evidence type="ECO:0000256" key="2">
    <source>
        <dbReference type="SAM" id="Phobius"/>
    </source>
</evidence>
<reference evidence="3 4" key="1">
    <citation type="submission" date="2013-05" db="EMBL/GenBank/DDBJ databases">
        <title>Genome assembly of Chondromyces apiculatus DSM 436.</title>
        <authorList>
            <person name="Sharma G."/>
            <person name="Khatri I."/>
            <person name="Kaur C."/>
            <person name="Mayilraj S."/>
            <person name="Subramanian S."/>
        </authorList>
    </citation>
    <scope>NUCLEOTIDE SEQUENCE [LARGE SCALE GENOMIC DNA]</scope>
    <source>
        <strain evidence="3 4">DSM 436</strain>
    </source>
</reference>
<comment type="caution">
    <text evidence="3">The sequence shown here is derived from an EMBL/GenBank/DDBJ whole genome shotgun (WGS) entry which is preliminary data.</text>
</comment>
<evidence type="ECO:0000256" key="1">
    <source>
        <dbReference type="SAM" id="MobiDB-lite"/>
    </source>
</evidence>
<keyword evidence="2" id="KW-0472">Membrane</keyword>
<accession>A0A017TFD1</accession>
<feature type="region of interest" description="Disordered" evidence="1">
    <location>
        <begin position="49"/>
        <end position="93"/>
    </location>
</feature>
<keyword evidence="2" id="KW-1133">Transmembrane helix</keyword>
<feature type="transmembrane region" description="Helical" evidence="2">
    <location>
        <begin position="15"/>
        <end position="33"/>
    </location>
</feature>
<dbReference type="AlphaFoldDB" id="A0A017TFD1"/>